<keyword evidence="2" id="KW-0547">Nucleotide-binding</keyword>
<dbReference type="AlphaFoldDB" id="A0A238V5R8"/>
<keyword evidence="3" id="KW-0418">Kinase</keyword>
<evidence type="ECO:0000313" key="7">
    <source>
        <dbReference type="Proteomes" id="UP000198403"/>
    </source>
</evidence>
<keyword evidence="1" id="KW-0808">Transferase</keyword>
<evidence type="ECO:0000313" key="6">
    <source>
        <dbReference type="EMBL" id="SNR29561.1"/>
    </source>
</evidence>
<evidence type="ECO:0000256" key="1">
    <source>
        <dbReference type="ARBA" id="ARBA00022679"/>
    </source>
</evidence>
<dbReference type="Pfam" id="PF18085">
    <property type="entry name" value="Mak_N_cap"/>
    <property type="match status" value="1"/>
</dbReference>
<sequence>MATIHRTTMTPTKLELLADWLPRQPWCRHAGRPPQLSRAGGFRLDDPAGEVGIEFAFVTDGTSGDETTYHAAMTYRGRPLAEAEQGLIGTSEHGVLGRRWIYDAAHDPVAVTQLLAFLCGAAEAQHQSESDTPDPSVGRHWGSPGRLAAARPHRVFDAAQGRTVVAVDLSDDSSTTTGQRRLEFVRVLQPSVGADDAATGLGRVEAGWTRLDGGTARGPVAVVR</sequence>
<evidence type="ECO:0000256" key="2">
    <source>
        <dbReference type="ARBA" id="ARBA00022741"/>
    </source>
</evidence>
<evidence type="ECO:0000259" key="5">
    <source>
        <dbReference type="Pfam" id="PF18085"/>
    </source>
</evidence>
<gene>
    <name evidence="6" type="ORF">SAMN06272737_10277</name>
</gene>
<proteinExistence type="predicted"/>
<protein>
    <recommendedName>
        <fullName evidence="5">Maltokinase N-terminal cap domain-containing protein</fullName>
    </recommendedName>
</protein>
<dbReference type="EMBL" id="FZNO01000002">
    <property type="protein sequence ID" value="SNR29561.1"/>
    <property type="molecule type" value="Genomic_DNA"/>
</dbReference>
<dbReference type="InterPro" id="IPR040999">
    <property type="entry name" value="Mak_N_cap"/>
</dbReference>
<evidence type="ECO:0000256" key="4">
    <source>
        <dbReference type="ARBA" id="ARBA00022840"/>
    </source>
</evidence>
<dbReference type="RefSeq" id="WP_089334959.1">
    <property type="nucleotide sequence ID" value="NZ_FZNO01000002.1"/>
</dbReference>
<feature type="domain" description="Maltokinase N-terminal cap" evidence="5">
    <location>
        <begin position="20"/>
        <end position="107"/>
    </location>
</feature>
<name>A0A238V5R8_9ACTN</name>
<organism evidence="6 7">
    <name type="scientific">Blastococcus mobilis</name>
    <dbReference type="NCBI Taxonomy" id="1938746"/>
    <lineage>
        <taxon>Bacteria</taxon>
        <taxon>Bacillati</taxon>
        <taxon>Actinomycetota</taxon>
        <taxon>Actinomycetes</taxon>
        <taxon>Geodermatophilales</taxon>
        <taxon>Geodermatophilaceae</taxon>
        <taxon>Blastococcus</taxon>
    </lineage>
</organism>
<dbReference type="GO" id="GO:0005524">
    <property type="term" value="F:ATP binding"/>
    <property type="evidence" value="ECO:0007669"/>
    <property type="project" value="UniProtKB-KW"/>
</dbReference>
<keyword evidence="7" id="KW-1185">Reference proteome</keyword>
<keyword evidence="4" id="KW-0067">ATP-binding</keyword>
<reference evidence="6 7" key="1">
    <citation type="submission" date="2017-06" db="EMBL/GenBank/DDBJ databases">
        <authorList>
            <person name="Kim H.J."/>
            <person name="Triplett B.A."/>
        </authorList>
    </citation>
    <scope>NUCLEOTIDE SEQUENCE [LARGE SCALE GENOMIC DNA]</scope>
    <source>
        <strain evidence="6 7">DSM 44272</strain>
    </source>
</reference>
<evidence type="ECO:0000256" key="3">
    <source>
        <dbReference type="ARBA" id="ARBA00022777"/>
    </source>
</evidence>
<dbReference type="OrthoDB" id="3787729at2"/>
<dbReference type="Proteomes" id="UP000198403">
    <property type="component" value="Unassembled WGS sequence"/>
</dbReference>
<dbReference type="GO" id="GO:0016301">
    <property type="term" value="F:kinase activity"/>
    <property type="evidence" value="ECO:0007669"/>
    <property type="project" value="UniProtKB-KW"/>
</dbReference>
<accession>A0A238V5R8</accession>